<dbReference type="PATRIC" id="fig|1315283.4.peg.322"/>
<dbReference type="EMBL" id="CP011034">
    <property type="protein sequence ID" value="ALS31728.1"/>
    <property type="molecule type" value="Genomic_DNA"/>
</dbReference>
<organism evidence="1">
    <name type="scientific">Pseudoalteromonas translucida KMM 520</name>
    <dbReference type="NCBI Taxonomy" id="1315283"/>
    <lineage>
        <taxon>Bacteria</taxon>
        <taxon>Pseudomonadati</taxon>
        <taxon>Pseudomonadota</taxon>
        <taxon>Gammaproteobacteria</taxon>
        <taxon>Alteromonadales</taxon>
        <taxon>Pseudoalteromonadaceae</taxon>
        <taxon>Pseudoalteromonas</taxon>
    </lineage>
</organism>
<gene>
    <name evidence="1" type="ORF">PTRA_a0361</name>
</gene>
<dbReference type="InterPro" id="IPR025284">
    <property type="entry name" value="DUF4144"/>
</dbReference>
<reference evidence="1 2" key="1">
    <citation type="submission" date="2015-03" db="EMBL/GenBank/DDBJ databases">
        <authorList>
            <person name="Murphy D."/>
        </authorList>
    </citation>
    <scope>NUCLEOTIDE SEQUENCE [LARGE SCALE GENOMIC DNA]</scope>
    <source>
        <strain evidence="1 2">KMM 520</strain>
    </source>
</reference>
<proteinExistence type="predicted"/>
<accession>A0A0U2VAP2</accession>
<evidence type="ECO:0008006" key="3">
    <source>
        <dbReference type="Google" id="ProtNLM"/>
    </source>
</evidence>
<sequence length="96" mass="10929">MSYPKIIIYNNEIELAEQPDEVDDFIYAMDELHKSRVIILDSKYSYTTLSGEPKTAISAIELANLVKDYLLKEGQCCLSKIKQLTPEQAFALLIID</sequence>
<dbReference type="Proteomes" id="UP000065261">
    <property type="component" value="Chromosome I"/>
</dbReference>
<dbReference type="AlphaFoldDB" id="A0A0U2VAP2"/>
<evidence type="ECO:0000313" key="1">
    <source>
        <dbReference type="EMBL" id="ALS31728.1"/>
    </source>
</evidence>
<evidence type="ECO:0000313" key="2">
    <source>
        <dbReference type="Proteomes" id="UP000065261"/>
    </source>
</evidence>
<dbReference type="RefSeq" id="WP_208855513.1">
    <property type="nucleotide sequence ID" value="NZ_CP011034.1"/>
</dbReference>
<name>A0A0U2VAP2_9GAMM</name>
<dbReference type="KEGG" id="ptn:PTRA_a0361"/>
<protein>
    <recommendedName>
        <fullName evidence="3">Orphan protein</fullName>
    </recommendedName>
</protein>
<dbReference type="Pfam" id="PF13642">
    <property type="entry name" value="DUF4144"/>
    <property type="match status" value="1"/>
</dbReference>